<dbReference type="HOGENOM" id="CLU_042981_0_1_1"/>
<dbReference type="CDD" id="cd11393">
    <property type="entry name" value="bHLH_AtbHLH_like"/>
    <property type="match status" value="1"/>
</dbReference>
<evidence type="ECO:0000313" key="9">
    <source>
        <dbReference type="EMBL" id="RHN79179.1"/>
    </source>
</evidence>
<dbReference type="STRING" id="3880.A0A072VIY5"/>
<dbReference type="InterPro" id="IPR045843">
    <property type="entry name" value="IND-like"/>
</dbReference>
<evidence type="ECO:0000313" key="10">
    <source>
        <dbReference type="EnsemblPlants" id="KEH41576"/>
    </source>
</evidence>
<evidence type="ECO:0000256" key="2">
    <source>
        <dbReference type="ARBA" id="ARBA00023015"/>
    </source>
</evidence>
<dbReference type="Pfam" id="PF00010">
    <property type="entry name" value="HLH"/>
    <property type="match status" value="1"/>
</dbReference>
<dbReference type="FunFam" id="4.10.280.10:FF:000021">
    <property type="entry name" value="Transcription factor bHLH130 family"/>
    <property type="match status" value="1"/>
</dbReference>
<dbReference type="EMBL" id="PSQE01000001">
    <property type="protein sequence ID" value="RHN79179.1"/>
    <property type="molecule type" value="Genomic_DNA"/>
</dbReference>
<dbReference type="GO" id="GO:0000981">
    <property type="term" value="F:DNA-binding transcription factor activity, RNA polymerase II-specific"/>
    <property type="evidence" value="ECO:0000318"/>
    <property type="project" value="GO_Central"/>
</dbReference>
<evidence type="ECO:0000313" key="11">
    <source>
        <dbReference type="Proteomes" id="UP000002051"/>
    </source>
</evidence>
<protein>
    <submittedName>
        <fullName evidence="9">Putative transcription factor bHLH family</fullName>
    </submittedName>
    <submittedName>
        <fullName evidence="8">Transcription factor bHLH122-like protein</fullName>
    </submittedName>
</protein>
<evidence type="ECO:0000259" key="7">
    <source>
        <dbReference type="PROSITE" id="PS50888"/>
    </source>
</evidence>
<reference evidence="9" key="5">
    <citation type="journal article" date="2018" name="Nat. Plants">
        <title>Whole-genome landscape of Medicago truncatula symbiotic genes.</title>
        <authorList>
            <person name="Pecrix Y."/>
            <person name="Gamas P."/>
            <person name="Carrere S."/>
        </authorList>
    </citation>
    <scope>NUCLEOTIDE SEQUENCE</scope>
    <source>
        <tissue evidence="9">Leaves</tissue>
    </source>
</reference>
<dbReference type="SUPFAM" id="SSF47459">
    <property type="entry name" value="HLH, helix-loop-helix DNA-binding domain"/>
    <property type="match status" value="1"/>
</dbReference>
<keyword evidence="5" id="KW-0539">Nucleus</keyword>
<dbReference type="InterPro" id="IPR036638">
    <property type="entry name" value="HLH_DNA-bd_sf"/>
</dbReference>
<dbReference type="PANTHER" id="PTHR16223">
    <property type="entry name" value="TRANSCRIPTION FACTOR BHLH83-RELATED"/>
    <property type="match status" value="1"/>
</dbReference>
<dbReference type="EMBL" id="CM001217">
    <property type="protein sequence ID" value="KEH41576.1"/>
    <property type="molecule type" value="Genomic_DNA"/>
</dbReference>
<comment type="subcellular location">
    <subcellularLocation>
        <location evidence="1">Nucleus</location>
    </subcellularLocation>
</comment>
<dbReference type="KEGG" id="mtr:25483400"/>
<gene>
    <name evidence="10" type="primary">25483400</name>
    <name evidence="8" type="ordered locus">MTR_1g052470</name>
    <name evidence="9" type="ORF">MtrunA17_Chr1g0174271</name>
</gene>
<dbReference type="AlphaFoldDB" id="A0A072VIY5"/>
<evidence type="ECO:0000256" key="3">
    <source>
        <dbReference type="ARBA" id="ARBA00023125"/>
    </source>
</evidence>
<dbReference type="InterPro" id="IPR011598">
    <property type="entry name" value="bHLH_dom"/>
</dbReference>
<reference evidence="12" key="4">
    <citation type="journal article" date="2018" name="Nat. Plants">
        <title>Whole-genome landscape of Medicago truncatula symbiotic genes.</title>
        <authorList>
            <person name="Pecrix Y."/>
            <person name="Staton S.E."/>
            <person name="Sallet E."/>
            <person name="Lelandais-Briere C."/>
            <person name="Moreau S."/>
            <person name="Carrere S."/>
            <person name="Blein T."/>
            <person name="Jardinaud M.F."/>
            <person name="Latrasse D."/>
            <person name="Zouine M."/>
            <person name="Zahm M."/>
            <person name="Kreplak J."/>
            <person name="Mayjonade B."/>
            <person name="Satge C."/>
            <person name="Perez M."/>
            <person name="Cauet S."/>
            <person name="Marande W."/>
            <person name="Chantry-Darmon C."/>
            <person name="Lopez-Roques C."/>
            <person name="Bouchez O."/>
            <person name="Berard A."/>
            <person name="Debelle F."/>
            <person name="Munos S."/>
            <person name="Bendahmane A."/>
            <person name="Berges H."/>
            <person name="Niebel A."/>
            <person name="Buitink J."/>
            <person name="Frugier F."/>
            <person name="Benhamed M."/>
            <person name="Crespi M."/>
            <person name="Gouzy J."/>
            <person name="Gamas P."/>
        </authorList>
    </citation>
    <scope>NUCLEOTIDE SEQUENCE [LARGE SCALE GENOMIC DNA]</scope>
    <source>
        <strain evidence="12">cv. Jemalong A17</strain>
    </source>
</reference>
<feature type="region of interest" description="Disordered" evidence="6">
    <location>
        <begin position="80"/>
        <end position="101"/>
    </location>
</feature>
<reference evidence="8 11" key="1">
    <citation type="journal article" date="2011" name="Nature">
        <title>The Medicago genome provides insight into the evolution of rhizobial symbioses.</title>
        <authorList>
            <person name="Young N.D."/>
            <person name="Debelle F."/>
            <person name="Oldroyd G.E."/>
            <person name="Geurts R."/>
            <person name="Cannon S.B."/>
            <person name="Udvardi M.K."/>
            <person name="Benedito V.A."/>
            <person name="Mayer K.F."/>
            <person name="Gouzy J."/>
            <person name="Schoof H."/>
            <person name="Van de Peer Y."/>
            <person name="Proost S."/>
            <person name="Cook D.R."/>
            <person name="Meyers B.C."/>
            <person name="Spannagl M."/>
            <person name="Cheung F."/>
            <person name="De Mita S."/>
            <person name="Krishnakumar V."/>
            <person name="Gundlach H."/>
            <person name="Zhou S."/>
            <person name="Mudge J."/>
            <person name="Bharti A.K."/>
            <person name="Murray J.D."/>
            <person name="Naoumkina M.A."/>
            <person name="Rosen B."/>
            <person name="Silverstein K.A."/>
            <person name="Tang H."/>
            <person name="Rombauts S."/>
            <person name="Zhao P.X."/>
            <person name="Zhou P."/>
            <person name="Barbe V."/>
            <person name="Bardou P."/>
            <person name="Bechner M."/>
            <person name="Bellec A."/>
            <person name="Berger A."/>
            <person name="Berges H."/>
            <person name="Bidwell S."/>
            <person name="Bisseling T."/>
            <person name="Choisne N."/>
            <person name="Couloux A."/>
            <person name="Denny R."/>
            <person name="Deshpande S."/>
            <person name="Dai X."/>
            <person name="Doyle J.J."/>
            <person name="Dudez A.M."/>
            <person name="Farmer A.D."/>
            <person name="Fouteau S."/>
            <person name="Franken C."/>
            <person name="Gibelin C."/>
            <person name="Gish J."/>
            <person name="Goldstein S."/>
            <person name="Gonzalez A.J."/>
            <person name="Green P.J."/>
            <person name="Hallab A."/>
            <person name="Hartog M."/>
            <person name="Hua A."/>
            <person name="Humphray S.J."/>
            <person name="Jeong D.H."/>
            <person name="Jing Y."/>
            <person name="Jocker A."/>
            <person name="Kenton S.M."/>
            <person name="Kim D.J."/>
            <person name="Klee K."/>
            <person name="Lai H."/>
            <person name="Lang C."/>
            <person name="Lin S."/>
            <person name="Macmil S.L."/>
            <person name="Magdelenat G."/>
            <person name="Matthews L."/>
            <person name="McCorrison J."/>
            <person name="Monaghan E.L."/>
            <person name="Mun J.H."/>
            <person name="Najar F.Z."/>
            <person name="Nicholson C."/>
            <person name="Noirot C."/>
            <person name="O'Bleness M."/>
            <person name="Paule C.R."/>
            <person name="Poulain J."/>
            <person name="Prion F."/>
            <person name="Qin B."/>
            <person name="Qu C."/>
            <person name="Retzel E.F."/>
            <person name="Riddle C."/>
            <person name="Sallet E."/>
            <person name="Samain S."/>
            <person name="Samson N."/>
            <person name="Sanders I."/>
            <person name="Saurat O."/>
            <person name="Scarpelli C."/>
            <person name="Schiex T."/>
            <person name="Segurens B."/>
            <person name="Severin A.J."/>
            <person name="Sherrier D.J."/>
            <person name="Shi R."/>
            <person name="Sims S."/>
            <person name="Singer S.R."/>
            <person name="Sinharoy S."/>
            <person name="Sterck L."/>
            <person name="Viollet A."/>
            <person name="Wang B.B."/>
            <person name="Wang K."/>
            <person name="Wang M."/>
            <person name="Wang X."/>
            <person name="Warfsmann J."/>
            <person name="Weissenbach J."/>
            <person name="White D.D."/>
            <person name="White J.D."/>
            <person name="Wiley G.B."/>
            <person name="Wincker P."/>
            <person name="Xing Y."/>
            <person name="Yang L."/>
            <person name="Yao Z."/>
            <person name="Ying F."/>
            <person name="Zhai J."/>
            <person name="Zhou L."/>
            <person name="Zuber A."/>
            <person name="Denarie J."/>
            <person name="Dixon R.A."/>
            <person name="May G.D."/>
            <person name="Schwartz D.C."/>
            <person name="Rogers J."/>
            <person name="Quetier F."/>
            <person name="Town C.D."/>
            <person name="Roe B.A."/>
        </authorList>
    </citation>
    <scope>NUCLEOTIDE SEQUENCE [LARGE SCALE GENOMIC DNA]</scope>
    <source>
        <strain evidence="8">A17</strain>
        <strain evidence="10 11">cv. Jemalong A17</strain>
    </source>
</reference>
<keyword evidence="11" id="KW-1185">Reference proteome</keyword>
<dbReference type="PROSITE" id="PS50888">
    <property type="entry name" value="BHLH"/>
    <property type="match status" value="1"/>
</dbReference>
<dbReference type="Proteomes" id="UP000265566">
    <property type="component" value="Chromosome 1"/>
</dbReference>
<dbReference type="GO" id="GO:0046983">
    <property type="term" value="F:protein dimerization activity"/>
    <property type="evidence" value="ECO:0007669"/>
    <property type="project" value="InterPro"/>
</dbReference>
<keyword evidence="4" id="KW-0804">Transcription</keyword>
<evidence type="ECO:0000313" key="12">
    <source>
        <dbReference type="Proteomes" id="UP000265566"/>
    </source>
</evidence>
<dbReference type="ExpressionAtlas" id="A0A072VIY5">
    <property type="expression patterns" value="differential"/>
</dbReference>
<dbReference type="Proteomes" id="UP000002051">
    <property type="component" value="Unassembled WGS sequence"/>
</dbReference>
<evidence type="ECO:0000256" key="6">
    <source>
        <dbReference type="SAM" id="MobiDB-lite"/>
    </source>
</evidence>
<dbReference type="Gene3D" id="4.10.280.10">
    <property type="entry name" value="Helix-loop-helix DNA-binding domain"/>
    <property type="match status" value="1"/>
</dbReference>
<dbReference type="InterPro" id="IPR045239">
    <property type="entry name" value="bHLH95_bHLH"/>
</dbReference>
<dbReference type="GO" id="GO:0005634">
    <property type="term" value="C:nucleus"/>
    <property type="evidence" value="ECO:0000318"/>
    <property type="project" value="GO_Central"/>
</dbReference>
<proteinExistence type="predicted"/>
<organism evidence="8 11">
    <name type="scientific">Medicago truncatula</name>
    <name type="common">Barrel medic</name>
    <name type="synonym">Medicago tribuloides</name>
    <dbReference type="NCBI Taxonomy" id="3880"/>
    <lineage>
        <taxon>Eukaryota</taxon>
        <taxon>Viridiplantae</taxon>
        <taxon>Streptophyta</taxon>
        <taxon>Embryophyta</taxon>
        <taxon>Tracheophyta</taxon>
        <taxon>Spermatophyta</taxon>
        <taxon>Magnoliopsida</taxon>
        <taxon>eudicotyledons</taxon>
        <taxon>Gunneridae</taxon>
        <taxon>Pentapetalae</taxon>
        <taxon>rosids</taxon>
        <taxon>fabids</taxon>
        <taxon>Fabales</taxon>
        <taxon>Fabaceae</taxon>
        <taxon>Papilionoideae</taxon>
        <taxon>50 kb inversion clade</taxon>
        <taxon>NPAAA clade</taxon>
        <taxon>Hologalegina</taxon>
        <taxon>IRL clade</taxon>
        <taxon>Trifolieae</taxon>
        <taxon>Medicago</taxon>
    </lineage>
</organism>
<evidence type="ECO:0000256" key="1">
    <source>
        <dbReference type="ARBA" id="ARBA00004123"/>
    </source>
</evidence>
<name>A0A072VIY5_MEDTR</name>
<dbReference type="Gramene" id="rna2910">
    <property type="protein sequence ID" value="RHN79179.1"/>
    <property type="gene ID" value="gene2910"/>
</dbReference>
<dbReference type="EnsemblPlants" id="KEH41576">
    <property type="protein sequence ID" value="KEH41576"/>
    <property type="gene ID" value="MTR_1g052470"/>
</dbReference>
<dbReference type="GO" id="GO:0000978">
    <property type="term" value="F:RNA polymerase II cis-regulatory region sequence-specific DNA binding"/>
    <property type="evidence" value="ECO:0000318"/>
    <property type="project" value="GO_Central"/>
</dbReference>
<accession>A0A072VIY5</accession>
<evidence type="ECO:0000313" key="8">
    <source>
        <dbReference type="EMBL" id="KEH41576.1"/>
    </source>
</evidence>
<keyword evidence="2" id="KW-0805">Transcription regulation</keyword>
<reference evidence="8 11" key="2">
    <citation type="journal article" date="2014" name="BMC Genomics">
        <title>An improved genome release (version Mt4.0) for the model legume Medicago truncatula.</title>
        <authorList>
            <person name="Tang H."/>
            <person name="Krishnakumar V."/>
            <person name="Bidwell S."/>
            <person name="Rosen B."/>
            <person name="Chan A."/>
            <person name="Zhou S."/>
            <person name="Gentzbittel L."/>
            <person name="Childs K.L."/>
            <person name="Yandell M."/>
            <person name="Gundlach H."/>
            <person name="Mayer K.F."/>
            <person name="Schwartz D.C."/>
            <person name="Town C.D."/>
        </authorList>
    </citation>
    <scope>GENOME REANNOTATION</scope>
    <source>
        <strain evidence="8">A17</strain>
        <strain evidence="10 11">cv. Jemalong A17</strain>
    </source>
</reference>
<dbReference type="GO" id="GO:0006357">
    <property type="term" value="P:regulation of transcription by RNA polymerase II"/>
    <property type="evidence" value="ECO:0000318"/>
    <property type="project" value="GO_Central"/>
</dbReference>
<evidence type="ECO:0000256" key="5">
    <source>
        <dbReference type="ARBA" id="ARBA00023242"/>
    </source>
</evidence>
<feature type="domain" description="BHLH" evidence="7">
    <location>
        <begin position="304"/>
        <end position="354"/>
    </location>
</feature>
<sequence>MDSNSNTHHQLKQQNQSYSSGLLRFRSAPSSLFSNLTPSADSNKLTKHFWDGSESERFVSNDNNNISGLSCSKEMNSGYGAGGSGLPPHYPRHGSTSTSSSAMDGSFGLVGSLGMDQETLHDKSFGSNLLRQGSSPAGLFSNISFQNGFSTMKGVGNYATVIGSNGELSPSINRLNTQLSFPSRNASSLGILSHISEIDNEDIEATSPDDGGSNADSTHYGSGFPYSSWNDTQSFTENLSGLKRGRSSNEKMFSDIQRGGLGNQVHTLSHQLSLPNTSSEMIAMEKLFQFPDSVPCKIRAKRGCATHPRSIAERLRRTKISERMRKLQELVPNMDKQTNTSDMLDLAVDYIKNLQKQFKSLSDKRANCKCMRMQMADKNQIT</sequence>
<dbReference type="OrthoDB" id="2019494at2759"/>
<keyword evidence="3" id="KW-0238">DNA-binding</keyword>
<evidence type="ECO:0000256" key="4">
    <source>
        <dbReference type="ARBA" id="ARBA00023163"/>
    </source>
</evidence>
<dbReference type="SMART" id="SM00353">
    <property type="entry name" value="HLH"/>
    <property type="match status" value="1"/>
</dbReference>
<dbReference type="PANTHER" id="PTHR16223:SF125">
    <property type="entry name" value="OS08G0506700 PROTEIN"/>
    <property type="match status" value="1"/>
</dbReference>
<reference evidence="10" key="3">
    <citation type="submission" date="2015-04" db="UniProtKB">
        <authorList>
            <consortium name="EnsemblPlants"/>
        </authorList>
    </citation>
    <scope>IDENTIFICATION</scope>
    <source>
        <strain evidence="10">cv. Jemalong A17</strain>
    </source>
</reference>